<protein>
    <recommendedName>
        <fullName evidence="3">Conserved oligomeric Golgi complex subunit 7</fullName>
    </recommendedName>
    <alternativeName>
        <fullName evidence="8">Component of oligomeric Golgi complex 7</fullName>
    </alternativeName>
</protein>
<evidence type="ECO:0000256" key="2">
    <source>
        <dbReference type="ARBA" id="ARBA00005831"/>
    </source>
</evidence>
<evidence type="ECO:0000256" key="7">
    <source>
        <dbReference type="ARBA" id="ARBA00023136"/>
    </source>
</evidence>
<evidence type="ECO:0000313" key="10">
    <source>
        <dbReference type="Proteomes" id="UP000694865"/>
    </source>
</evidence>
<keyword evidence="4" id="KW-0813">Transport</keyword>
<evidence type="ECO:0000256" key="5">
    <source>
        <dbReference type="ARBA" id="ARBA00022927"/>
    </source>
</evidence>
<name>A0ABM0N0L7_SACKO</name>
<organism evidence="10 11">
    <name type="scientific">Saccoglossus kowalevskii</name>
    <name type="common">Acorn worm</name>
    <dbReference type="NCBI Taxonomy" id="10224"/>
    <lineage>
        <taxon>Eukaryota</taxon>
        <taxon>Metazoa</taxon>
        <taxon>Hemichordata</taxon>
        <taxon>Enteropneusta</taxon>
        <taxon>Harrimaniidae</taxon>
        <taxon>Saccoglossus</taxon>
    </lineage>
</organism>
<keyword evidence="7" id="KW-0472">Membrane</keyword>
<dbReference type="Proteomes" id="UP000694865">
    <property type="component" value="Unplaced"/>
</dbReference>
<reference evidence="11" key="1">
    <citation type="submission" date="2025-08" db="UniProtKB">
        <authorList>
            <consortium name="RefSeq"/>
        </authorList>
    </citation>
    <scope>IDENTIFICATION</scope>
    <source>
        <tissue evidence="11">Testes</tissue>
    </source>
</reference>
<keyword evidence="10" id="KW-1185">Reference proteome</keyword>
<dbReference type="GeneID" id="102803002"/>
<evidence type="ECO:0000256" key="1">
    <source>
        <dbReference type="ARBA" id="ARBA00004395"/>
    </source>
</evidence>
<keyword evidence="5" id="KW-0653">Protein transport</keyword>
<dbReference type="PANTHER" id="PTHR21443:SF0">
    <property type="entry name" value="CONSERVED OLIGOMERIC GOLGI COMPLEX SUBUNIT 7"/>
    <property type="match status" value="1"/>
</dbReference>
<dbReference type="RefSeq" id="XP_006825808.1">
    <property type="nucleotide sequence ID" value="XM_006825745.1"/>
</dbReference>
<evidence type="ECO:0000256" key="8">
    <source>
        <dbReference type="ARBA" id="ARBA00031345"/>
    </source>
</evidence>
<keyword evidence="6" id="KW-0333">Golgi apparatus</keyword>
<proteinExistence type="inferred from homology"/>
<evidence type="ECO:0000256" key="4">
    <source>
        <dbReference type="ARBA" id="ARBA00022448"/>
    </source>
</evidence>
<dbReference type="InterPro" id="IPR019335">
    <property type="entry name" value="COG7"/>
</dbReference>
<evidence type="ECO:0000256" key="6">
    <source>
        <dbReference type="ARBA" id="ARBA00023034"/>
    </source>
</evidence>
<keyword evidence="9" id="KW-0175">Coiled coil</keyword>
<accession>A0ABM0N0L7</accession>
<gene>
    <name evidence="11" type="primary">LOC102803002</name>
</gene>
<feature type="non-terminal residue" evidence="11">
    <location>
        <position position="207"/>
    </location>
</feature>
<evidence type="ECO:0000256" key="9">
    <source>
        <dbReference type="SAM" id="Coils"/>
    </source>
</evidence>
<comment type="subcellular location">
    <subcellularLocation>
        <location evidence="1">Golgi apparatus membrane</location>
        <topology evidence="1">Peripheral membrane protein</topology>
    </subcellularLocation>
</comment>
<comment type="similarity">
    <text evidence="2">Belongs to the COG7 family.</text>
</comment>
<feature type="coiled-coil region" evidence="9">
    <location>
        <begin position="79"/>
        <end position="106"/>
    </location>
</feature>
<sequence length="207" mass="23804">MYITCINSQDFSKFLDDNFDVKEWVNAAFRTQRDTPQQKDALASTLVTKLQLFIQEVNNSLEETSQQALQNFPRVLRDVEAVRQEAAFLQEQMQMVKEDIKKVEQDTAQSMQMLLELDVIKSRMQSASSALKEADNWTTLMADIDDLFQSQDVHAIAKKLLAMQHSLSLLAHCGDYEERAQYLETLKNRLETLVSPQLITAFNKHSL</sequence>
<evidence type="ECO:0000256" key="3">
    <source>
        <dbReference type="ARBA" id="ARBA00020984"/>
    </source>
</evidence>
<dbReference type="Pfam" id="PF10191">
    <property type="entry name" value="COG7"/>
    <property type="match status" value="1"/>
</dbReference>
<evidence type="ECO:0000313" key="11">
    <source>
        <dbReference type="RefSeq" id="XP_006825808.1"/>
    </source>
</evidence>
<dbReference type="PANTHER" id="PTHR21443">
    <property type="entry name" value="CONSERVED OLIGOMERIC GOLGI COMPLEX COMPONENT 7"/>
    <property type="match status" value="1"/>
</dbReference>